<dbReference type="AlphaFoldDB" id="A0AAW6VLD4"/>
<evidence type="ECO:0000313" key="1">
    <source>
        <dbReference type="EMBL" id="MDK2061635.1"/>
    </source>
</evidence>
<gene>
    <name evidence="1" type="ORF">PT520_03750</name>
</gene>
<accession>A0AAW6VLD4</accession>
<protein>
    <submittedName>
        <fullName evidence="1">Uncharacterized protein</fullName>
    </submittedName>
</protein>
<dbReference type="EMBL" id="JAQTJH010000003">
    <property type="protein sequence ID" value="MDK2061635.1"/>
    <property type="molecule type" value="Genomic_DNA"/>
</dbReference>
<dbReference type="Proteomes" id="UP001237843">
    <property type="component" value="Unassembled WGS sequence"/>
</dbReference>
<dbReference type="RefSeq" id="WP_237922623.1">
    <property type="nucleotide sequence ID" value="NZ_CP183408.1"/>
</dbReference>
<reference evidence="1" key="1">
    <citation type="journal article" date="2023" name="Antibiotics">
        <title>Genomic Characterization of Antibiotic-Resistant Campylobacterales Isolated from Chilean Poultry Meat.</title>
        <authorList>
            <person name="Concha-Toloza M."/>
            <person name="Lopez-Cantillo M."/>
            <person name="Molina-Mora J.A."/>
            <person name="Collado L."/>
        </authorList>
    </citation>
    <scope>NUCLEOTIDE SEQUENCE</scope>
    <source>
        <strain evidence="1">FR1p273A</strain>
    </source>
</reference>
<sequence>MATYMEKDVLLEYANIGHLTIGMEITKELDEDLSKLGILREDILISNPEDINYEQSIEEINKVRKKYEK</sequence>
<name>A0AAW6VLD4_9BACT</name>
<organism evidence="1 2">
    <name type="scientific">Aliarcobacter butzleri</name>
    <dbReference type="NCBI Taxonomy" id="28197"/>
    <lineage>
        <taxon>Bacteria</taxon>
        <taxon>Pseudomonadati</taxon>
        <taxon>Campylobacterota</taxon>
        <taxon>Epsilonproteobacteria</taxon>
        <taxon>Campylobacterales</taxon>
        <taxon>Arcobacteraceae</taxon>
        <taxon>Aliarcobacter</taxon>
    </lineage>
</organism>
<reference evidence="1" key="2">
    <citation type="submission" date="2023-02" db="EMBL/GenBank/DDBJ databases">
        <authorList>
            <person name="Concha-Toloza M."/>
            <person name="Lopez-Cantillo M."/>
            <person name="Molina-Mora J."/>
            <person name="Collado L."/>
        </authorList>
    </citation>
    <scope>NUCLEOTIDE SEQUENCE</scope>
    <source>
        <strain evidence="1">FR1p273A</strain>
    </source>
</reference>
<proteinExistence type="predicted"/>
<evidence type="ECO:0000313" key="2">
    <source>
        <dbReference type="Proteomes" id="UP001237843"/>
    </source>
</evidence>
<comment type="caution">
    <text evidence="1">The sequence shown here is derived from an EMBL/GenBank/DDBJ whole genome shotgun (WGS) entry which is preliminary data.</text>
</comment>